<dbReference type="InterPro" id="IPR018228">
    <property type="entry name" value="DNase_TatD-rel_CS"/>
</dbReference>
<dbReference type="InterPro" id="IPR015991">
    <property type="entry name" value="TatD/YcfH-like"/>
</dbReference>
<keyword evidence="2 4" id="KW-0479">Metal-binding</keyword>
<feature type="binding site" evidence="4">
    <location>
        <position position="6"/>
    </location>
    <ligand>
        <name>a divalent metal cation</name>
        <dbReference type="ChEBI" id="CHEBI:60240"/>
        <label>1</label>
    </ligand>
</feature>
<dbReference type="Pfam" id="PF01026">
    <property type="entry name" value="TatD_DNase"/>
    <property type="match status" value="1"/>
</dbReference>
<dbReference type="OrthoDB" id="9810005at2"/>
<evidence type="ECO:0000256" key="2">
    <source>
        <dbReference type="ARBA" id="ARBA00022723"/>
    </source>
</evidence>
<dbReference type="FunFam" id="3.20.20.140:FF:000005">
    <property type="entry name" value="TatD family hydrolase"/>
    <property type="match status" value="1"/>
</dbReference>
<evidence type="ECO:0000256" key="4">
    <source>
        <dbReference type="PIRSR" id="PIRSR005902-1"/>
    </source>
</evidence>
<dbReference type="InterPro" id="IPR032466">
    <property type="entry name" value="Metal_Hydrolase"/>
</dbReference>
<dbReference type="PIRSF" id="PIRSF005902">
    <property type="entry name" value="DNase_TatD"/>
    <property type="match status" value="1"/>
</dbReference>
<evidence type="ECO:0000313" key="5">
    <source>
        <dbReference type="EMBL" id="ABK19296.1"/>
    </source>
</evidence>
<keyword evidence="3 5" id="KW-0378">Hydrolase</keyword>
<dbReference type="eggNOG" id="COG0084">
    <property type="taxonomic scope" value="Bacteria"/>
</dbReference>
<dbReference type="GO" id="GO:0046872">
    <property type="term" value="F:metal ion binding"/>
    <property type="evidence" value="ECO:0007669"/>
    <property type="project" value="UniProtKB-KW"/>
</dbReference>
<dbReference type="GO" id="GO:0016788">
    <property type="term" value="F:hydrolase activity, acting on ester bonds"/>
    <property type="evidence" value="ECO:0007669"/>
    <property type="project" value="InterPro"/>
</dbReference>
<organism evidence="5 6">
    <name type="scientific">Syntrophobacter fumaroxidans (strain DSM 10017 / MPOB)</name>
    <dbReference type="NCBI Taxonomy" id="335543"/>
    <lineage>
        <taxon>Bacteria</taxon>
        <taxon>Pseudomonadati</taxon>
        <taxon>Thermodesulfobacteriota</taxon>
        <taxon>Syntrophobacteria</taxon>
        <taxon>Syntrophobacterales</taxon>
        <taxon>Syntrophobacteraceae</taxon>
        <taxon>Syntrophobacter</taxon>
    </lineage>
</organism>
<comment type="similarity">
    <text evidence="1">Belongs to the metallo-dependent hydrolases superfamily. TatD-type hydrolase family.</text>
</comment>
<dbReference type="Gene3D" id="3.20.20.140">
    <property type="entry name" value="Metal-dependent hydrolases"/>
    <property type="match status" value="1"/>
</dbReference>
<dbReference type="InterPro" id="IPR001130">
    <property type="entry name" value="TatD-like"/>
</dbReference>
<reference evidence="5 6" key="1">
    <citation type="submission" date="2006-10" db="EMBL/GenBank/DDBJ databases">
        <title>Complete sequence of Syntrophobacter fumaroxidans MPOB.</title>
        <authorList>
            <consortium name="US DOE Joint Genome Institute"/>
            <person name="Copeland A."/>
            <person name="Lucas S."/>
            <person name="Lapidus A."/>
            <person name="Barry K."/>
            <person name="Detter J.C."/>
            <person name="Glavina del Rio T."/>
            <person name="Hammon N."/>
            <person name="Israni S."/>
            <person name="Pitluck S."/>
            <person name="Goltsman E.G."/>
            <person name="Martinez M."/>
            <person name="Schmutz J."/>
            <person name="Larimer F."/>
            <person name="Land M."/>
            <person name="Hauser L."/>
            <person name="Kyrpides N."/>
            <person name="Kim E."/>
            <person name="Boone D.R."/>
            <person name="Brockman F."/>
            <person name="Culley D."/>
            <person name="Ferry J."/>
            <person name="Gunsalus R."/>
            <person name="McInerney M.J."/>
            <person name="Morrison M."/>
            <person name="Plugge C."/>
            <person name="Rohlin L."/>
            <person name="Scholten J."/>
            <person name="Sieber J."/>
            <person name="Stams A.J.M."/>
            <person name="Worm P."/>
            <person name="Henstra A.M."/>
            <person name="Richardson P."/>
        </authorList>
    </citation>
    <scope>NUCLEOTIDE SEQUENCE [LARGE SCALE GENOMIC DNA]</scope>
    <source>
        <strain evidence="6">DSM 10017 / MPOB</strain>
    </source>
</reference>
<dbReference type="PANTHER" id="PTHR46124:SF2">
    <property type="entry name" value="D-AMINOACYL-TRNA DEACYLASE"/>
    <property type="match status" value="1"/>
</dbReference>
<name>A0LPE4_SYNFM</name>
<dbReference type="STRING" id="335543.Sfum_3626"/>
<dbReference type="HOGENOM" id="CLU_031506_4_0_7"/>
<dbReference type="CDD" id="cd01310">
    <property type="entry name" value="TatD_DNAse"/>
    <property type="match status" value="1"/>
</dbReference>
<feature type="binding site" evidence="4">
    <location>
        <position position="128"/>
    </location>
    <ligand>
        <name>a divalent metal cation</name>
        <dbReference type="ChEBI" id="CHEBI:60240"/>
        <label>2</label>
    </ligand>
</feature>
<feature type="binding site" evidence="4">
    <location>
        <position position="8"/>
    </location>
    <ligand>
        <name>a divalent metal cation</name>
        <dbReference type="ChEBI" id="CHEBI:60240"/>
        <label>1</label>
    </ligand>
</feature>
<dbReference type="GO" id="GO:0005829">
    <property type="term" value="C:cytosol"/>
    <property type="evidence" value="ECO:0007669"/>
    <property type="project" value="TreeGrafter"/>
</dbReference>
<keyword evidence="6" id="KW-1185">Reference proteome</keyword>
<feature type="binding site" evidence="4">
    <location>
        <position position="203"/>
    </location>
    <ligand>
        <name>a divalent metal cation</name>
        <dbReference type="ChEBI" id="CHEBI:60240"/>
        <label>1</label>
    </ligand>
</feature>
<dbReference type="AlphaFoldDB" id="A0LPE4"/>
<evidence type="ECO:0000256" key="3">
    <source>
        <dbReference type="ARBA" id="ARBA00022801"/>
    </source>
</evidence>
<gene>
    <name evidence="5" type="ordered locus">Sfum_3626</name>
</gene>
<dbReference type="FunCoup" id="A0LPE4">
    <property type="interactions" value="497"/>
</dbReference>
<dbReference type="SUPFAM" id="SSF51556">
    <property type="entry name" value="Metallo-dependent hydrolases"/>
    <property type="match status" value="1"/>
</dbReference>
<dbReference type="GO" id="GO:0004536">
    <property type="term" value="F:DNA nuclease activity"/>
    <property type="evidence" value="ECO:0007669"/>
    <property type="project" value="InterPro"/>
</dbReference>
<dbReference type="Proteomes" id="UP000001784">
    <property type="component" value="Chromosome"/>
</dbReference>
<evidence type="ECO:0000313" key="6">
    <source>
        <dbReference type="Proteomes" id="UP000001784"/>
    </source>
</evidence>
<dbReference type="InParanoid" id="A0LPE4"/>
<evidence type="ECO:0000256" key="1">
    <source>
        <dbReference type="ARBA" id="ARBA00009275"/>
    </source>
</evidence>
<dbReference type="KEGG" id="sfu:Sfum_3626"/>
<dbReference type="NCBIfam" id="TIGR00010">
    <property type="entry name" value="YchF/TatD family DNA exonuclease"/>
    <property type="match status" value="1"/>
</dbReference>
<dbReference type="PROSITE" id="PS01137">
    <property type="entry name" value="TATD_1"/>
    <property type="match status" value="1"/>
</dbReference>
<dbReference type="PANTHER" id="PTHR46124">
    <property type="entry name" value="D-AMINOACYL-TRNA DEACYLASE"/>
    <property type="match status" value="1"/>
</dbReference>
<sequence length="264" mass="29548">MLIDTHAHLDFPEFAQDLPAVLERAAKADVRKIITIGISLASSREAVGLAGRYPGVYATVGIHPHDAFLLDEKATEILRELSRQEKVLAIGEAGLDYYRDYQPRAIQRKCLRRQLEVAADEKLPVVFHVRQAFDDFFRIVPEYLPSLVGAVMHCFSGDWTTAERCLDLGFHLSIPGTVTFPKAELLHDVVRRAPLDRLLVETDAPYLAPIPHRGKVNEPAFVYHTARKVAELRGCPFTVVADQTTLNAQRVFRMDGFSDAADSE</sequence>
<dbReference type="EMBL" id="CP000478">
    <property type="protein sequence ID" value="ABK19296.1"/>
    <property type="molecule type" value="Genomic_DNA"/>
</dbReference>
<proteinExistence type="inferred from homology"/>
<feature type="binding site" evidence="4">
    <location>
        <position position="153"/>
    </location>
    <ligand>
        <name>a divalent metal cation</name>
        <dbReference type="ChEBI" id="CHEBI:60240"/>
        <label>2</label>
    </ligand>
</feature>
<protein>
    <submittedName>
        <fullName evidence="5">Hydrolase, TatD family</fullName>
    </submittedName>
</protein>
<feature type="binding site" evidence="4">
    <location>
        <position position="92"/>
    </location>
    <ligand>
        <name>a divalent metal cation</name>
        <dbReference type="ChEBI" id="CHEBI:60240"/>
        <label>1</label>
    </ligand>
</feature>
<accession>A0LPE4</accession>
<dbReference type="RefSeq" id="WP_011700421.1">
    <property type="nucleotide sequence ID" value="NC_008554.1"/>
</dbReference>